<sequence>MADRRQGLSKEQCAAVLRALAQLHAASFALREGSPEEFAALAQSVREMFWTHSRRHAFEPFMRNANKETLRLIGDYYGSSETEFSRAFQQIADLGFEFLADIVTKVPENKKVLLHGDCWTNNLLFKTNDDGVVSAKLLDFQLARISAPMIDLIFFLFTSTKPKNVGNYLEEFLQVYYEEFERRLKAAGFTAAKLYPESELLADWIACVPYGLVVAGILAPALYCPDECLPNLESVKENSREAFVNEYGKVMQANTPESKEHLGRLVKLCVERKWLRILN</sequence>
<dbReference type="Proteomes" id="UP000494165">
    <property type="component" value="Unassembled WGS sequence"/>
</dbReference>
<reference evidence="2 3" key="1">
    <citation type="submission" date="2020-04" db="EMBL/GenBank/DDBJ databases">
        <authorList>
            <person name="Alioto T."/>
            <person name="Alioto T."/>
            <person name="Gomez Garrido J."/>
        </authorList>
    </citation>
    <scope>NUCLEOTIDE SEQUENCE [LARGE SCALE GENOMIC DNA]</scope>
</reference>
<dbReference type="InterPro" id="IPR004119">
    <property type="entry name" value="EcKL"/>
</dbReference>
<gene>
    <name evidence="2" type="ORF">CLODIP_2_CD09889</name>
</gene>
<evidence type="ECO:0000313" key="3">
    <source>
        <dbReference type="Proteomes" id="UP000494165"/>
    </source>
</evidence>
<proteinExistence type="predicted"/>
<evidence type="ECO:0000313" key="2">
    <source>
        <dbReference type="EMBL" id="CAB3383861.1"/>
    </source>
</evidence>
<name>A0A8S1DSS4_9INSE</name>
<dbReference type="SUPFAM" id="SSF56112">
    <property type="entry name" value="Protein kinase-like (PK-like)"/>
    <property type="match status" value="1"/>
</dbReference>
<dbReference type="PANTHER" id="PTHR11012:SF30">
    <property type="entry name" value="PROTEIN KINASE-LIKE DOMAIN-CONTAINING"/>
    <property type="match status" value="1"/>
</dbReference>
<dbReference type="OrthoDB" id="190089at2759"/>
<dbReference type="Pfam" id="PF02958">
    <property type="entry name" value="EcKL"/>
    <property type="match status" value="1"/>
</dbReference>
<accession>A0A8S1DSS4</accession>
<dbReference type="InterPro" id="IPR011009">
    <property type="entry name" value="Kinase-like_dom_sf"/>
</dbReference>
<dbReference type="AlphaFoldDB" id="A0A8S1DSS4"/>
<dbReference type="Gene3D" id="3.90.1200.10">
    <property type="match status" value="1"/>
</dbReference>
<comment type="caution">
    <text evidence="2">The sequence shown here is derived from an EMBL/GenBank/DDBJ whole genome shotgun (WGS) entry which is preliminary data.</text>
</comment>
<feature type="domain" description="CHK kinase-like" evidence="1">
    <location>
        <begin position="1"/>
        <end position="186"/>
    </location>
</feature>
<keyword evidence="3" id="KW-1185">Reference proteome</keyword>
<protein>
    <recommendedName>
        <fullName evidence="1">CHK kinase-like domain-containing protein</fullName>
    </recommendedName>
</protein>
<dbReference type="EMBL" id="CADEPI010000326">
    <property type="protein sequence ID" value="CAB3383861.1"/>
    <property type="molecule type" value="Genomic_DNA"/>
</dbReference>
<evidence type="ECO:0000259" key="1">
    <source>
        <dbReference type="SMART" id="SM00587"/>
    </source>
</evidence>
<organism evidence="2 3">
    <name type="scientific">Cloeon dipterum</name>
    <dbReference type="NCBI Taxonomy" id="197152"/>
    <lineage>
        <taxon>Eukaryota</taxon>
        <taxon>Metazoa</taxon>
        <taxon>Ecdysozoa</taxon>
        <taxon>Arthropoda</taxon>
        <taxon>Hexapoda</taxon>
        <taxon>Insecta</taxon>
        <taxon>Pterygota</taxon>
        <taxon>Palaeoptera</taxon>
        <taxon>Ephemeroptera</taxon>
        <taxon>Pisciforma</taxon>
        <taxon>Baetidae</taxon>
        <taxon>Cloeon</taxon>
    </lineage>
</organism>
<dbReference type="SMART" id="SM00587">
    <property type="entry name" value="CHK"/>
    <property type="match status" value="1"/>
</dbReference>
<dbReference type="InterPro" id="IPR015897">
    <property type="entry name" value="CHK_kinase-like"/>
</dbReference>
<dbReference type="PANTHER" id="PTHR11012">
    <property type="entry name" value="PROTEIN KINASE-LIKE DOMAIN-CONTAINING"/>
    <property type="match status" value="1"/>
</dbReference>